<feature type="transmembrane region" description="Helical" evidence="3">
    <location>
        <begin position="235"/>
        <end position="256"/>
    </location>
</feature>
<accession>A0ABU6ND35</accession>
<dbReference type="GO" id="GO:0016746">
    <property type="term" value="F:acyltransferase activity"/>
    <property type="evidence" value="ECO:0007669"/>
    <property type="project" value="UniProtKB-KW"/>
</dbReference>
<keyword evidence="3" id="KW-0472">Membrane</keyword>
<dbReference type="Proteomes" id="UP001330749">
    <property type="component" value="Unassembled WGS sequence"/>
</dbReference>
<feature type="transmembrane region" description="Helical" evidence="3">
    <location>
        <begin position="113"/>
        <end position="135"/>
    </location>
</feature>
<evidence type="ECO:0000313" key="5">
    <source>
        <dbReference type="EMBL" id="MED3564122.1"/>
    </source>
</evidence>
<feature type="transmembrane region" description="Helical" evidence="3">
    <location>
        <begin position="70"/>
        <end position="93"/>
    </location>
</feature>
<keyword evidence="3" id="KW-0812">Transmembrane</keyword>
<keyword evidence="3" id="KW-1133">Transmembrane helix</keyword>
<comment type="caution">
    <text evidence="5">The sequence shown here is derived from an EMBL/GenBank/DDBJ whole genome shotgun (WGS) entry which is preliminary data.</text>
</comment>
<evidence type="ECO:0000256" key="1">
    <source>
        <dbReference type="ARBA" id="ARBA00004370"/>
    </source>
</evidence>
<evidence type="ECO:0000256" key="2">
    <source>
        <dbReference type="ARBA" id="ARBA00007400"/>
    </source>
</evidence>
<protein>
    <submittedName>
        <fullName evidence="5">Acyltransferase family protein</fullName>
    </submittedName>
</protein>
<gene>
    <name evidence="5" type="ORF">P4447_17005</name>
</gene>
<feature type="transmembrane region" description="Helical" evidence="3">
    <location>
        <begin position="202"/>
        <end position="223"/>
    </location>
</feature>
<feature type="transmembrane region" description="Helical" evidence="3">
    <location>
        <begin position="32"/>
        <end position="50"/>
    </location>
</feature>
<feature type="transmembrane region" description="Helical" evidence="3">
    <location>
        <begin position="147"/>
        <end position="166"/>
    </location>
</feature>
<feature type="transmembrane region" description="Helical" evidence="3">
    <location>
        <begin position="172"/>
        <end position="190"/>
    </location>
</feature>
<keyword evidence="5" id="KW-0808">Transferase</keyword>
<keyword evidence="6" id="KW-1185">Reference proteome</keyword>
<evidence type="ECO:0000313" key="6">
    <source>
        <dbReference type="Proteomes" id="UP001330749"/>
    </source>
</evidence>
<dbReference type="Pfam" id="PF01757">
    <property type="entry name" value="Acyl_transf_3"/>
    <property type="match status" value="1"/>
</dbReference>
<evidence type="ECO:0000256" key="3">
    <source>
        <dbReference type="SAM" id="Phobius"/>
    </source>
</evidence>
<sequence length="349" mass="40727">MRKRIEWLDIGKGLGMLLVMLGHTNIPSPIKTYIYTFHMPLFFFLSGYLFNFNKFPNIKTFVLKRTKTLIWPYLCFSFVAYLWFIFLFILRQVDYDHNLLLPILGSFIATRKSFWTVHTGALWFMNCLLCTELLFYFLSKVGRTKKFILMGLVFLSVLGCLYNKLVDKPLPWSIDISLISVGFYGVGFFYKEYKMKLERYLSLNNFIFFLIINMVTGYLNFVYSGERVDFYNSSLGNIFLFYLSALSGIGAFMILIKRMKQSKILQYIGENSLIYLAFHQKIVFALFNLIIQNTLLDSEKLVEIPLIKGSLYTLMAALILVPVIFAIKRYFPFMLGKSGMSDDRQSLSI</sequence>
<comment type="subcellular location">
    <subcellularLocation>
        <location evidence="1">Membrane</location>
    </subcellularLocation>
</comment>
<dbReference type="InterPro" id="IPR002656">
    <property type="entry name" value="Acyl_transf_3_dom"/>
</dbReference>
<reference evidence="5 6" key="1">
    <citation type="submission" date="2023-03" db="EMBL/GenBank/DDBJ databases">
        <title>Bacillus Genome Sequencing.</title>
        <authorList>
            <person name="Dunlap C."/>
        </authorList>
    </citation>
    <scope>NUCLEOTIDE SEQUENCE [LARGE SCALE GENOMIC DNA]</scope>
    <source>
        <strain evidence="5 6">B-14544</strain>
    </source>
</reference>
<dbReference type="InterPro" id="IPR052734">
    <property type="entry name" value="Nod_factor_acetyltransferase"/>
</dbReference>
<comment type="similarity">
    <text evidence="2">Belongs to the acyltransferase 3 family.</text>
</comment>
<dbReference type="EMBL" id="JARMQG010000270">
    <property type="protein sequence ID" value="MED3564122.1"/>
    <property type="molecule type" value="Genomic_DNA"/>
</dbReference>
<dbReference type="PANTHER" id="PTHR37312:SF1">
    <property type="entry name" value="MEMBRANE-BOUND ACYLTRANSFERASE YKRP-RELATED"/>
    <property type="match status" value="1"/>
</dbReference>
<feature type="transmembrane region" description="Helical" evidence="3">
    <location>
        <begin position="7"/>
        <end position="26"/>
    </location>
</feature>
<dbReference type="PANTHER" id="PTHR37312">
    <property type="entry name" value="MEMBRANE-BOUND ACYLTRANSFERASE YKRP-RELATED"/>
    <property type="match status" value="1"/>
</dbReference>
<evidence type="ECO:0000259" key="4">
    <source>
        <dbReference type="Pfam" id="PF01757"/>
    </source>
</evidence>
<name>A0ABU6ND35_9BACI</name>
<feature type="transmembrane region" description="Helical" evidence="3">
    <location>
        <begin position="268"/>
        <end position="291"/>
    </location>
</feature>
<feature type="domain" description="Acyltransferase 3" evidence="4">
    <location>
        <begin position="6"/>
        <end position="326"/>
    </location>
</feature>
<organism evidence="5 6">
    <name type="scientific">Bacillus xiapuensis</name>
    <dbReference type="NCBI Taxonomy" id="2014075"/>
    <lineage>
        <taxon>Bacteria</taxon>
        <taxon>Bacillati</taxon>
        <taxon>Bacillota</taxon>
        <taxon>Bacilli</taxon>
        <taxon>Bacillales</taxon>
        <taxon>Bacillaceae</taxon>
        <taxon>Bacillus</taxon>
    </lineage>
</organism>
<feature type="transmembrane region" description="Helical" evidence="3">
    <location>
        <begin position="311"/>
        <end position="331"/>
    </location>
</feature>
<proteinExistence type="inferred from homology"/>
<dbReference type="RefSeq" id="WP_327969242.1">
    <property type="nucleotide sequence ID" value="NZ_JARMQG010000270.1"/>
</dbReference>
<keyword evidence="5" id="KW-0012">Acyltransferase</keyword>